<keyword evidence="5" id="KW-0413">Isomerase</keyword>
<comment type="catalytic activity">
    <reaction evidence="1 5">
        <text>dTDP-4-dehydro-6-deoxy-alpha-D-glucose = dTDP-4-dehydro-beta-L-rhamnose</text>
        <dbReference type="Rhea" id="RHEA:16969"/>
        <dbReference type="ChEBI" id="CHEBI:57649"/>
        <dbReference type="ChEBI" id="CHEBI:62830"/>
        <dbReference type="EC" id="5.1.3.13"/>
    </reaction>
</comment>
<evidence type="ECO:0000256" key="2">
    <source>
        <dbReference type="ARBA" id="ARBA00001997"/>
    </source>
</evidence>
<evidence type="ECO:0000256" key="4">
    <source>
        <dbReference type="ARBA" id="ARBA00019595"/>
    </source>
</evidence>
<proteinExistence type="inferred from homology"/>
<dbReference type="CDD" id="cd00438">
    <property type="entry name" value="cupin_RmlC"/>
    <property type="match status" value="1"/>
</dbReference>
<evidence type="ECO:0000256" key="5">
    <source>
        <dbReference type="RuleBase" id="RU364069"/>
    </source>
</evidence>
<evidence type="ECO:0000256" key="3">
    <source>
        <dbReference type="ARBA" id="ARBA00012098"/>
    </source>
</evidence>
<dbReference type="InterPro" id="IPR014710">
    <property type="entry name" value="RmlC-like_jellyroll"/>
</dbReference>
<sequence length="187" mass="21555">MKCINTELDEVLLFSPQKFVDERGFFMETLRQNVFNDAFAQRKLTTPQLVQENQSRSVKNVLRGLHFQRQYPQGKLIRVSRGCIFDVAVDLRKGSSTYGKWIGQQLSDENGYQMWIPPGFAHGFYVLSEVADIIYKCSEYYRADDEHTLAWNDPTLNIQWPITADIEPIVSSKDNPKINPNIVTFGT</sequence>
<comment type="pathway">
    <text evidence="5">Carbohydrate biosynthesis; dTDP-L-rhamnose biosynthesis.</text>
</comment>
<dbReference type="PANTHER" id="PTHR21047">
    <property type="entry name" value="DTDP-6-DEOXY-D-GLUCOSE-3,5 EPIMERASE"/>
    <property type="match status" value="1"/>
</dbReference>
<dbReference type="EMBL" id="BMII01000003">
    <property type="protein sequence ID" value="GGB48042.1"/>
    <property type="molecule type" value="Genomic_DNA"/>
</dbReference>
<name>A0ABQ1IR59_9GAMM</name>
<dbReference type="Proteomes" id="UP000617555">
    <property type="component" value="Unassembled WGS sequence"/>
</dbReference>
<accession>A0ABQ1IR59</accession>
<dbReference type="InterPro" id="IPR000888">
    <property type="entry name" value="RmlC-like"/>
</dbReference>
<comment type="function">
    <text evidence="2 5">Catalyzes the epimerization of the C3' and C5'positions of dTDP-6-deoxy-D-xylo-4-hexulose, forming dTDP-6-deoxy-L-lyxo-4-hexulose.</text>
</comment>
<comment type="similarity">
    <text evidence="5">Belongs to the dTDP-4-dehydrorhamnose 3,5-epimerase family.</text>
</comment>
<dbReference type="PANTHER" id="PTHR21047:SF2">
    <property type="entry name" value="THYMIDINE DIPHOSPHO-4-KETO-RHAMNOSE 3,5-EPIMERASE"/>
    <property type="match status" value="1"/>
</dbReference>
<comment type="caution">
    <text evidence="6">The sequence shown here is derived from an EMBL/GenBank/DDBJ whole genome shotgun (WGS) entry which is preliminary data.</text>
</comment>
<dbReference type="SUPFAM" id="SSF51182">
    <property type="entry name" value="RmlC-like cupins"/>
    <property type="match status" value="1"/>
</dbReference>
<dbReference type="Gene3D" id="2.60.120.10">
    <property type="entry name" value="Jelly Rolls"/>
    <property type="match status" value="1"/>
</dbReference>
<dbReference type="RefSeq" id="WP_188736684.1">
    <property type="nucleotide sequence ID" value="NZ_BMII01000003.1"/>
</dbReference>
<keyword evidence="7" id="KW-1185">Reference proteome</keyword>
<gene>
    <name evidence="6" type="primary">rfbc</name>
    <name evidence="6" type="ORF">GCM10011607_05410</name>
</gene>
<evidence type="ECO:0000256" key="1">
    <source>
        <dbReference type="ARBA" id="ARBA00001298"/>
    </source>
</evidence>
<evidence type="ECO:0000313" key="6">
    <source>
        <dbReference type="EMBL" id="GGB48042.1"/>
    </source>
</evidence>
<evidence type="ECO:0000313" key="7">
    <source>
        <dbReference type="Proteomes" id="UP000617555"/>
    </source>
</evidence>
<organism evidence="6 7">
    <name type="scientific">Shewanella inventionis</name>
    <dbReference type="NCBI Taxonomy" id="1738770"/>
    <lineage>
        <taxon>Bacteria</taxon>
        <taxon>Pseudomonadati</taxon>
        <taxon>Pseudomonadota</taxon>
        <taxon>Gammaproteobacteria</taxon>
        <taxon>Alteromonadales</taxon>
        <taxon>Shewanellaceae</taxon>
        <taxon>Shewanella</taxon>
    </lineage>
</organism>
<comment type="subunit">
    <text evidence="5">Homodimer.</text>
</comment>
<dbReference type="Pfam" id="PF00908">
    <property type="entry name" value="dTDP_sugar_isom"/>
    <property type="match status" value="1"/>
</dbReference>
<reference evidence="7" key="1">
    <citation type="journal article" date="2019" name="Int. J. Syst. Evol. Microbiol.">
        <title>The Global Catalogue of Microorganisms (GCM) 10K type strain sequencing project: providing services to taxonomists for standard genome sequencing and annotation.</title>
        <authorList>
            <consortium name="The Broad Institute Genomics Platform"/>
            <consortium name="The Broad Institute Genome Sequencing Center for Infectious Disease"/>
            <person name="Wu L."/>
            <person name="Ma J."/>
        </authorList>
    </citation>
    <scope>NUCLEOTIDE SEQUENCE [LARGE SCALE GENOMIC DNA]</scope>
    <source>
        <strain evidence="7">CGMCC 1.15339</strain>
    </source>
</reference>
<dbReference type="EC" id="5.1.3.13" evidence="3 5"/>
<dbReference type="InterPro" id="IPR011051">
    <property type="entry name" value="RmlC_Cupin_sf"/>
</dbReference>
<protein>
    <recommendedName>
        <fullName evidence="4 5">dTDP-4-dehydrorhamnose 3,5-epimerase</fullName>
        <ecNumber evidence="3 5">5.1.3.13</ecNumber>
    </recommendedName>
    <alternativeName>
        <fullName evidence="5">Thymidine diphospho-4-keto-rhamnose 3,5-epimerase</fullName>
    </alternativeName>
</protein>
<dbReference type="NCBIfam" id="TIGR01221">
    <property type="entry name" value="rmlC"/>
    <property type="match status" value="1"/>
</dbReference>